<evidence type="ECO:0000313" key="5">
    <source>
        <dbReference type="Proteomes" id="UP000254626"/>
    </source>
</evidence>
<dbReference type="Proteomes" id="UP000057088">
    <property type="component" value="Chromosome 2"/>
</dbReference>
<evidence type="ECO:0000313" key="3">
    <source>
        <dbReference type="EMBL" id="SUP28690.1"/>
    </source>
</evidence>
<evidence type="ECO:0000256" key="1">
    <source>
        <dbReference type="SAM" id="SignalP"/>
    </source>
</evidence>
<protein>
    <submittedName>
        <fullName evidence="3">MSHA biogenesis protein MshK</fullName>
    </submittedName>
</protein>
<evidence type="ECO:0000313" key="2">
    <source>
        <dbReference type="EMBL" id="AMF95450.1"/>
    </source>
</evidence>
<accession>A0AAX2LRK3</accession>
<gene>
    <name evidence="2" type="ORF">AL536_18790</name>
    <name evidence="3" type="ORF">NCTC11327_02519</name>
</gene>
<dbReference type="EMBL" id="CP014035">
    <property type="protein sequence ID" value="AMF95450.1"/>
    <property type="molecule type" value="Genomic_DNA"/>
</dbReference>
<sequence>MVKVGILLSTLMISGLAFAAEDPTAPLGYAPSQAQRTARQHPLPELQSIVCQQQCLAILSDQVVTVGQTVRGYHVAGVTESTVTLTRGGKRWELELFSLNIKN</sequence>
<feature type="signal peptide" evidence="1">
    <location>
        <begin position="1"/>
        <end position="19"/>
    </location>
</feature>
<keyword evidence="4" id="KW-1185">Reference proteome</keyword>
<feature type="chain" id="PRO_5043533520" evidence="1">
    <location>
        <begin position="20"/>
        <end position="103"/>
    </location>
</feature>
<dbReference type="AlphaFoldDB" id="A0AAX2LRK3"/>
<organism evidence="3 5">
    <name type="scientific">Vibrio fluvialis</name>
    <dbReference type="NCBI Taxonomy" id="676"/>
    <lineage>
        <taxon>Bacteria</taxon>
        <taxon>Pseudomonadati</taxon>
        <taxon>Pseudomonadota</taxon>
        <taxon>Gammaproteobacteria</taxon>
        <taxon>Vibrionales</taxon>
        <taxon>Vibrionaceae</taxon>
        <taxon>Vibrio</taxon>
    </lineage>
</organism>
<reference evidence="2" key="2">
    <citation type="submission" date="2018-01" db="EMBL/GenBank/DDBJ databases">
        <title>FDA dAtabase for Regulatory Grade micrObial Sequences (FDA-ARGOS): Supporting development and validation of Infectious Disease Dx tests.</title>
        <authorList>
            <person name="Hoffmann M."/>
            <person name="Allard M."/>
            <person name="Evans P."/>
            <person name="Brown E."/>
            <person name="Tallon L."/>
            <person name="Sadzewicz L."/>
            <person name="Sengamalay N."/>
            <person name="Ott S."/>
            <person name="Godinez A."/>
            <person name="Nagaraj S."/>
            <person name="Vyas G."/>
            <person name="Aluvathingal J."/>
            <person name="Nadendla S."/>
            <person name="Geyer C."/>
            <person name="Sichtig H."/>
        </authorList>
    </citation>
    <scope>NUCLEOTIDE SEQUENCE</scope>
    <source>
        <strain evidence="2">ATCC 33809</strain>
    </source>
</reference>
<name>A0AAX2LRK3_VIBFL</name>
<dbReference type="EMBL" id="UHIP01000001">
    <property type="protein sequence ID" value="SUP28690.1"/>
    <property type="molecule type" value="Genomic_DNA"/>
</dbReference>
<proteinExistence type="predicted"/>
<dbReference type="KEGG" id="vfl:AL536_18790"/>
<keyword evidence="1" id="KW-0732">Signal</keyword>
<dbReference type="Proteomes" id="UP000254626">
    <property type="component" value="Unassembled WGS sequence"/>
</dbReference>
<reference evidence="4" key="1">
    <citation type="submission" date="2015-12" db="EMBL/GenBank/DDBJ databases">
        <title>FDA dAtabase for Regulatory Grade micrObial Sequences (FDA-ARGOS): Supporting development and validation of Infectious Disease Dx tests.</title>
        <authorList>
            <person name="Hoffmann M."/>
            <person name="Allard M."/>
            <person name="Evans P."/>
            <person name="Brown E."/>
            <person name="Tallon L.J."/>
            <person name="Sadzewicz L."/>
            <person name="Sengamalay N."/>
            <person name="Ott S."/>
            <person name="Godinez A."/>
            <person name="Nagaraj S."/>
            <person name="Vyas G."/>
            <person name="Aluvathingal J."/>
            <person name="Nadendla S."/>
            <person name="Geyer C."/>
            <person name="Sichtig H."/>
        </authorList>
    </citation>
    <scope>NUCLEOTIDE SEQUENCE [LARGE SCALE GENOMIC DNA]</scope>
    <source>
        <strain evidence="4">ATCC 33809</strain>
    </source>
</reference>
<evidence type="ECO:0000313" key="4">
    <source>
        <dbReference type="Proteomes" id="UP000057088"/>
    </source>
</evidence>
<reference evidence="3 5" key="3">
    <citation type="submission" date="2018-06" db="EMBL/GenBank/DDBJ databases">
        <authorList>
            <consortium name="Pathogen Informatics"/>
            <person name="Doyle S."/>
        </authorList>
    </citation>
    <scope>NUCLEOTIDE SEQUENCE [LARGE SCALE GENOMIC DNA]</scope>
    <source>
        <strain evidence="3 5">NCTC11327</strain>
    </source>
</reference>